<accession>A0ABS9WFX9</accession>
<feature type="domain" description="Glycosyltransferase 2-like" evidence="3">
    <location>
        <begin position="7"/>
        <end position="128"/>
    </location>
</feature>
<keyword evidence="5" id="KW-1185">Reference proteome</keyword>
<reference evidence="4" key="1">
    <citation type="submission" date="2021-11" db="EMBL/GenBank/DDBJ databases">
        <title>A Novel Adlercreutzia Species, isolated from a Allomyrina dichotoma larva feces.</title>
        <authorList>
            <person name="Suh M.K."/>
        </authorList>
    </citation>
    <scope>NUCLEOTIDE SEQUENCE</scope>
    <source>
        <strain evidence="4">JBNU-10</strain>
    </source>
</reference>
<comment type="caution">
    <text evidence="4">The sequence shown here is derived from an EMBL/GenBank/DDBJ whole genome shotgun (WGS) entry which is preliminary data.</text>
</comment>
<dbReference type="Proteomes" id="UP001430755">
    <property type="component" value="Unassembled WGS sequence"/>
</dbReference>
<evidence type="ECO:0000313" key="5">
    <source>
        <dbReference type="Proteomes" id="UP001430755"/>
    </source>
</evidence>
<gene>
    <name evidence="4" type="ORF">LPT13_05285</name>
</gene>
<dbReference type="InterPro" id="IPR001173">
    <property type="entry name" value="Glyco_trans_2-like"/>
</dbReference>
<keyword evidence="2" id="KW-0808">Transferase</keyword>
<dbReference type="Gene3D" id="3.90.550.10">
    <property type="entry name" value="Spore Coat Polysaccharide Biosynthesis Protein SpsA, Chain A"/>
    <property type="match status" value="1"/>
</dbReference>
<organism evidence="4 5">
    <name type="scientific">Adlercreutzia faecimuris</name>
    <dbReference type="NCBI Taxonomy" id="2897341"/>
    <lineage>
        <taxon>Bacteria</taxon>
        <taxon>Bacillati</taxon>
        <taxon>Actinomycetota</taxon>
        <taxon>Coriobacteriia</taxon>
        <taxon>Eggerthellales</taxon>
        <taxon>Eggerthellaceae</taxon>
        <taxon>Adlercreutzia</taxon>
    </lineage>
</organism>
<dbReference type="SUPFAM" id="SSF53448">
    <property type="entry name" value="Nucleotide-diphospho-sugar transferases"/>
    <property type="match status" value="1"/>
</dbReference>
<dbReference type="RefSeq" id="WP_242164333.1">
    <property type="nucleotide sequence ID" value="NZ_JAJMLW010000002.1"/>
</dbReference>
<dbReference type="InterPro" id="IPR029044">
    <property type="entry name" value="Nucleotide-diphossugar_trans"/>
</dbReference>
<protein>
    <submittedName>
        <fullName evidence="4">Glycosyltransferase</fullName>
    </submittedName>
</protein>
<dbReference type="CDD" id="cd00761">
    <property type="entry name" value="Glyco_tranf_GTA_type"/>
    <property type="match status" value="1"/>
</dbReference>
<evidence type="ECO:0000256" key="1">
    <source>
        <dbReference type="ARBA" id="ARBA00022676"/>
    </source>
</evidence>
<keyword evidence="1" id="KW-0328">Glycosyltransferase</keyword>
<evidence type="ECO:0000256" key="2">
    <source>
        <dbReference type="ARBA" id="ARBA00022679"/>
    </source>
</evidence>
<evidence type="ECO:0000313" key="4">
    <source>
        <dbReference type="EMBL" id="MCI2241768.1"/>
    </source>
</evidence>
<dbReference type="Pfam" id="PF00535">
    <property type="entry name" value="Glycos_transf_2"/>
    <property type="match status" value="1"/>
</dbReference>
<sequence>MSKPVVSIIVPVFNVKDYVRRCLDSLRGQTLSDIEVICVDDGSSDGSSDILDEYAASDGRFAVIHKANAGVAAARNDGMAAARGEFVMFVDSDDYITHDACARLVEAAARENAQIVVFGGKSFPSSFWADRCFAKNDRVYRGDAVTALFFEAGSHPLMCNKMYRRSLLVEGGLRFNEELILGEDNAFQFSVFPRADVVAFVPAPFYFYRMREDSAMGTTAEDHNRRMWLHLDLVKHVWGLWSREGWAARWKTDLVSWGVPLLYDEAEQVCFDERERLAPLFRRELEAVLGDTDLADVDLDPRIGRQVSFLLDAESARSDDPLVTVLVEGGGGVGKATLTSILGQTMQRIEVFVLSDGGQIPSWAEGLARSDQRIRPVASCDMASVLSEARGRYVIGVSSAVSYEPRAFELLLGCAAVLDDPAAPKDGRSRPTPDPDVVAGADSAGLLHACDPFCRFEPDPEVGIEEKAVFSAEELRGAAILSCSAAPFNKLIRIDLARECAGTLQSCAGYQAVALLAILRSQRLMQTMIPFVTVLPMRLDADAAFRLVDQVSSGACAVVRPNAGADGDLLQDDACRAVVRYLMLVTGLVFGDASRRAAYEAARGFCLAGACASLDGEEGRWARLLSEEDYQALDEEHGADLLETVLSTNQRNLLQVGDEAAEVALLNRRLDHFNSSVSFRVGRAVTCMPRKAVAFLKERRARHR</sequence>
<dbReference type="PANTHER" id="PTHR22916:SF51">
    <property type="entry name" value="GLYCOSYLTRANSFERASE EPSH-RELATED"/>
    <property type="match status" value="1"/>
</dbReference>
<evidence type="ECO:0000259" key="3">
    <source>
        <dbReference type="Pfam" id="PF00535"/>
    </source>
</evidence>
<dbReference type="EMBL" id="JAJMLW010000002">
    <property type="protein sequence ID" value="MCI2241768.1"/>
    <property type="molecule type" value="Genomic_DNA"/>
</dbReference>
<proteinExistence type="predicted"/>
<dbReference type="PANTHER" id="PTHR22916">
    <property type="entry name" value="GLYCOSYLTRANSFERASE"/>
    <property type="match status" value="1"/>
</dbReference>
<name>A0ABS9WFX9_9ACTN</name>